<evidence type="ECO:0000256" key="1">
    <source>
        <dbReference type="ARBA" id="ARBA00008857"/>
    </source>
</evidence>
<comment type="similarity">
    <text evidence="1">Belongs to the 'phage' integrase family.</text>
</comment>
<dbReference type="Pfam" id="PF13356">
    <property type="entry name" value="Arm-DNA-bind_3"/>
    <property type="match status" value="1"/>
</dbReference>
<dbReference type="InterPro" id="IPR038488">
    <property type="entry name" value="Integrase_DNA-bd_sf"/>
</dbReference>
<feature type="region of interest" description="Disordered" evidence="5">
    <location>
        <begin position="45"/>
        <end position="68"/>
    </location>
</feature>
<comment type="caution">
    <text evidence="7">The sequence shown here is derived from an EMBL/GenBank/DDBJ whole genome shotgun (WGS) entry which is preliminary data.</text>
</comment>
<dbReference type="Gene3D" id="1.10.443.10">
    <property type="entry name" value="Intergrase catalytic core"/>
    <property type="match status" value="1"/>
</dbReference>
<dbReference type="PANTHER" id="PTHR30629">
    <property type="entry name" value="PROPHAGE INTEGRASE"/>
    <property type="match status" value="1"/>
</dbReference>
<evidence type="ECO:0000256" key="3">
    <source>
        <dbReference type="ARBA" id="ARBA00023125"/>
    </source>
</evidence>
<dbReference type="EMBL" id="JAPFQA010000008">
    <property type="protein sequence ID" value="MCZ8546322.1"/>
    <property type="molecule type" value="Genomic_DNA"/>
</dbReference>
<evidence type="ECO:0000313" key="7">
    <source>
        <dbReference type="EMBL" id="MCZ8546322.1"/>
    </source>
</evidence>
<protein>
    <submittedName>
        <fullName evidence="7">Site-specific integrase</fullName>
    </submittedName>
</protein>
<keyword evidence="8" id="KW-1185">Reference proteome</keyword>
<proteinExistence type="inferred from homology"/>
<sequence length="437" mass="48067">MKLKLTKMSVDGLKVTDKRYRVFDTELPGFAIQVSSDGTKRWQVEYRPHPGGRNTPKKRETLGTTTAHTATQAREWAKETLADVDKGKDPVAEKKARRAENKIADLVDLYEKDGGTILRGKRLGQVRNARSKQWMLNAVRHHVVPLIGQKRISEVTPADVETMVKAITTGKTAKDEKIGPRRRVVVRGGAGAARKVARDLSTLFTFAMKRGLAASNPVATASINKVDNRRDRFLSLDEIKRFGAALDELEKEGVNPKALSIARLWALTGCRRDEVAGLKWSEVDLQRGCLILDATKTGKSVRPLSSAAMALLTSLPRYADSDQPDRLSPWVFPATSGKSFFQGTKRIWAKIVKKAKLPGVTPHTLRHTLGSAAVSFGETLAMTGAILGHKDHRSTAIYAHFQHDPLRQAADRAVTPIAAALAGKKPGKVLPMRNRTE</sequence>
<dbReference type="Gene3D" id="3.30.160.390">
    <property type="entry name" value="Integrase, DNA-binding domain"/>
    <property type="match status" value="1"/>
</dbReference>
<name>A0ABT4QXL6_9HYPH</name>
<dbReference type="InterPro" id="IPR010998">
    <property type="entry name" value="Integrase_recombinase_N"/>
</dbReference>
<reference evidence="7" key="1">
    <citation type="submission" date="2022-11" db="EMBL/GenBank/DDBJ databases">
        <authorList>
            <person name="Coimbra C."/>
        </authorList>
    </citation>
    <scope>NUCLEOTIDE SEQUENCE</scope>
    <source>
        <strain evidence="7">Jales19</strain>
    </source>
</reference>
<gene>
    <name evidence="7" type="ORF">OOJ09_19205</name>
</gene>
<dbReference type="Proteomes" id="UP001152178">
    <property type="component" value="Unassembled WGS sequence"/>
</dbReference>
<evidence type="ECO:0000259" key="6">
    <source>
        <dbReference type="PROSITE" id="PS51898"/>
    </source>
</evidence>
<feature type="domain" description="Tyr recombinase" evidence="6">
    <location>
        <begin position="229"/>
        <end position="411"/>
    </location>
</feature>
<dbReference type="InterPro" id="IPR002104">
    <property type="entry name" value="Integrase_catalytic"/>
</dbReference>
<dbReference type="Gene3D" id="1.10.150.130">
    <property type="match status" value="1"/>
</dbReference>
<dbReference type="CDD" id="cd00796">
    <property type="entry name" value="INT_Rci_Hp1_C"/>
    <property type="match status" value="1"/>
</dbReference>
<evidence type="ECO:0000256" key="5">
    <source>
        <dbReference type="SAM" id="MobiDB-lite"/>
    </source>
</evidence>
<dbReference type="SUPFAM" id="SSF56349">
    <property type="entry name" value="DNA breaking-rejoining enzymes"/>
    <property type="match status" value="1"/>
</dbReference>
<evidence type="ECO:0000256" key="4">
    <source>
        <dbReference type="ARBA" id="ARBA00023172"/>
    </source>
</evidence>
<dbReference type="Pfam" id="PF00589">
    <property type="entry name" value="Phage_integrase"/>
    <property type="match status" value="1"/>
</dbReference>
<evidence type="ECO:0000256" key="2">
    <source>
        <dbReference type="ARBA" id="ARBA00022908"/>
    </source>
</evidence>
<organism evidence="7 8">
    <name type="scientific">Mesorhizobium qingshengii</name>
    <dbReference type="NCBI Taxonomy" id="1165689"/>
    <lineage>
        <taxon>Bacteria</taxon>
        <taxon>Pseudomonadati</taxon>
        <taxon>Pseudomonadota</taxon>
        <taxon>Alphaproteobacteria</taxon>
        <taxon>Hyphomicrobiales</taxon>
        <taxon>Phyllobacteriaceae</taxon>
        <taxon>Mesorhizobium</taxon>
    </lineage>
</organism>
<keyword evidence="2" id="KW-0229">DNA integration</keyword>
<keyword evidence="4" id="KW-0233">DNA recombination</keyword>
<dbReference type="InterPro" id="IPR025166">
    <property type="entry name" value="Integrase_DNA_bind_dom"/>
</dbReference>
<dbReference type="InterPro" id="IPR013762">
    <property type="entry name" value="Integrase-like_cat_sf"/>
</dbReference>
<dbReference type="PROSITE" id="PS51898">
    <property type="entry name" value="TYR_RECOMBINASE"/>
    <property type="match status" value="1"/>
</dbReference>
<dbReference type="PANTHER" id="PTHR30629:SF2">
    <property type="entry name" value="PROPHAGE INTEGRASE INTS-RELATED"/>
    <property type="match status" value="1"/>
</dbReference>
<keyword evidence="3" id="KW-0238">DNA-binding</keyword>
<evidence type="ECO:0000313" key="8">
    <source>
        <dbReference type="Proteomes" id="UP001152178"/>
    </source>
</evidence>
<accession>A0ABT4QXL6</accession>
<dbReference type="RefSeq" id="WP_269906685.1">
    <property type="nucleotide sequence ID" value="NZ_JAPFQA010000008.1"/>
</dbReference>
<dbReference type="InterPro" id="IPR011010">
    <property type="entry name" value="DNA_brk_join_enz"/>
</dbReference>
<dbReference type="InterPro" id="IPR050808">
    <property type="entry name" value="Phage_Integrase"/>
</dbReference>